<dbReference type="EMBL" id="WNWS01000044">
    <property type="protein sequence ID" value="KAE9985006.1"/>
    <property type="molecule type" value="Genomic_DNA"/>
</dbReference>
<sequence length="580" mass="65298">MAPHAESTTAGNSEFLSANGIHINGNASHINGNASHINGNAPHINGNAAHINGNGSQDAAKPNILFIMADQLAAPLLKMHDLKSVIQTPNLDKLAESGVVFDSAYCNSPLCAPSRFCLVSGRLPSEVGAYDNASHLNADIPTYAHYLRREGYETTLAGKMHFIGPDQLHGFENRLTPDIYPGDFGWAVNWDDPERRLEWYHNMSSVLQAGPCVRSNQLDYDEEVMYKSTQYLYSYVRKEKQRPFCLTVSLTHPHDPYAISQSLWDQYEDVEIPMPEVTIPQDQQDPHSKRLLKCTDSWDKRVPDEAILRARRAYYAACTYVDNQIGKLLTVLKECQLDKNTIIIFSGDHGDMLGERSLWYKMSWFENSARVPLVVNYPPRFDAHRVKESVSTMDLLPTLLDLVGGDSSKLLPIDGKSLYPSLLGLPAHDHVFGEYMGEGTISPLVMIRRGRYKYITSLYDPSQLFDLESDPKELHNLNNVNVELANSFKQEAAAKWDLKAMEQKVLDSQRQRRLCWEALNKGDSFVSWDYNPPDDGRTKYIRSQRPLDELEREARFPPVDANGRVLSANYPHGVAGAKGE</sequence>
<dbReference type="InterPro" id="IPR000917">
    <property type="entry name" value="Sulfatase_N"/>
</dbReference>
<dbReference type="OrthoDB" id="96314at2759"/>
<evidence type="ECO:0008006" key="7">
    <source>
        <dbReference type="Google" id="ProtNLM"/>
    </source>
</evidence>
<protein>
    <recommendedName>
        <fullName evidence="7">Choline-sulfatase</fullName>
    </recommendedName>
</protein>
<dbReference type="InterPro" id="IPR017850">
    <property type="entry name" value="Alkaline_phosphatase_core_sf"/>
</dbReference>
<evidence type="ECO:0000313" key="5">
    <source>
        <dbReference type="EMBL" id="KAE9985006.1"/>
    </source>
</evidence>
<gene>
    <name evidence="5" type="ORF">EG328_007996</name>
</gene>
<dbReference type="Pfam" id="PF00884">
    <property type="entry name" value="Sulfatase"/>
    <property type="match status" value="1"/>
</dbReference>
<feature type="domain" description="Choline sulfatase enzyme C-terminal" evidence="4">
    <location>
        <begin position="503"/>
        <end position="556"/>
    </location>
</feature>
<dbReference type="FunFam" id="3.40.720.10:FF:000032">
    <property type="entry name" value="Choline sulfatase"/>
    <property type="match status" value="1"/>
</dbReference>
<reference evidence="5 6" key="1">
    <citation type="submission" date="2018-12" db="EMBL/GenBank/DDBJ databases">
        <title>Venturia inaequalis Genome Resource.</title>
        <authorList>
            <person name="Lichtner F.J."/>
        </authorList>
    </citation>
    <scope>NUCLEOTIDE SEQUENCE [LARGE SCALE GENOMIC DNA]</scope>
    <source>
        <strain evidence="5 6">120213</strain>
    </source>
</reference>
<feature type="domain" description="Sulfatase N-terminal" evidence="3">
    <location>
        <begin position="62"/>
        <end position="404"/>
    </location>
</feature>
<dbReference type="InterPro" id="IPR017785">
    <property type="entry name" value="Choline-sulfatase"/>
</dbReference>
<name>A0A8H3VAH1_VENIN</name>
<accession>A0A8H3VAH1</accession>
<dbReference type="CDD" id="cd16032">
    <property type="entry name" value="choline-sulfatase"/>
    <property type="match status" value="1"/>
</dbReference>
<dbReference type="InterPro" id="IPR025863">
    <property type="entry name" value="Choline_sulf_C_dom"/>
</dbReference>
<dbReference type="PANTHER" id="PTHR46615">
    <property type="entry name" value="ARYLSULFATASE K"/>
    <property type="match status" value="1"/>
</dbReference>
<dbReference type="GO" id="GO:0015024">
    <property type="term" value="F:glucuronate-2-sulfatase activity"/>
    <property type="evidence" value="ECO:0007669"/>
    <property type="project" value="TreeGrafter"/>
</dbReference>
<dbReference type="Pfam" id="PF12411">
    <property type="entry name" value="Choline_sulf_C"/>
    <property type="match status" value="1"/>
</dbReference>
<keyword evidence="2" id="KW-0378">Hydrolase</keyword>
<evidence type="ECO:0000259" key="4">
    <source>
        <dbReference type="Pfam" id="PF12411"/>
    </source>
</evidence>
<organism evidence="5 6">
    <name type="scientific">Venturia inaequalis</name>
    <name type="common">Apple scab fungus</name>
    <dbReference type="NCBI Taxonomy" id="5025"/>
    <lineage>
        <taxon>Eukaryota</taxon>
        <taxon>Fungi</taxon>
        <taxon>Dikarya</taxon>
        <taxon>Ascomycota</taxon>
        <taxon>Pezizomycotina</taxon>
        <taxon>Dothideomycetes</taxon>
        <taxon>Pleosporomycetidae</taxon>
        <taxon>Venturiales</taxon>
        <taxon>Venturiaceae</taxon>
        <taxon>Venturia</taxon>
    </lineage>
</organism>
<comment type="similarity">
    <text evidence="1">Belongs to the sulfatase family.</text>
</comment>
<dbReference type="InterPro" id="IPR051849">
    <property type="entry name" value="GAG-degrading_sulfatase"/>
</dbReference>
<dbReference type="GO" id="GO:0004065">
    <property type="term" value="F:arylsulfatase activity"/>
    <property type="evidence" value="ECO:0007669"/>
    <property type="project" value="TreeGrafter"/>
</dbReference>
<dbReference type="Gene3D" id="3.40.720.10">
    <property type="entry name" value="Alkaline Phosphatase, subunit A"/>
    <property type="match status" value="1"/>
</dbReference>
<dbReference type="NCBIfam" id="TIGR03417">
    <property type="entry name" value="chol_sulfatase"/>
    <property type="match status" value="1"/>
</dbReference>
<dbReference type="PROSITE" id="PS00149">
    <property type="entry name" value="SULFATASE_2"/>
    <property type="match status" value="1"/>
</dbReference>
<comment type="caution">
    <text evidence="5">The sequence shown here is derived from an EMBL/GenBank/DDBJ whole genome shotgun (WGS) entry which is preliminary data.</text>
</comment>
<dbReference type="AlphaFoldDB" id="A0A8H3VAH1"/>
<dbReference type="Proteomes" id="UP000447873">
    <property type="component" value="Unassembled WGS sequence"/>
</dbReference>
<evidence type="ECO:0000256" key="1">
    <source>
        <dbReference type="ARBA" id="ARBA00008779"/>
    </source>
</evidence>
<dbReference type="InterPro" id="IPR024607">
    <property type="entry name" value="Sulfatase_CS"/>
</dbReference>
<evidence type="ECO:0000259" key="3">
    <source>
        <dbReference type="Pfam" id="PF00884"/>
    </source>
</evidence>
<proteinExistence type="inferred from homology"/>
<dbReference type="PANTHER" id="PTHR46615:SF1">
    <property type="entry name" value="ARYLSULFATASE K"/>
    <property type="match status" value="1"/>
</dbReference>
<evidence type="ECO:0000313" key="6">
    <source>
        <dbReference type="Proteomes" id="UP000447873"/>
    </source>
</evidence>
<dbReference type="SUPFAM" id="SSF53649">
    <property type="entry name" value="Alkaline phosphatase-like"/>
    <property type="match status" value="1"/>
</dbReference>
<evidence type="ECO:0000256" key="2">
    <source>
        <dbReference type="ARBA" id="ARBA00022801"/>
    </source>
</evidence>